<evidence type="ECO:0000313" key="2">
    <source>
        <dbReference type="EMBL" id="PWN36859.1"/>
    </source>
</evidence>
<dbReference type="FunCoup" id="A0A316VGT9">
    <property type="interactions" value="274"/>
</dbReference>
<gene>
    <name evidence="2" type="ORF">FA14DRAFT_119861</name>
</gene>
<protein>
    <submittedName>
        <fullName evidence="2">Diaminopimelate epimerase-like protein</fullName>
    </submittedName>
</protein>
<dbReference type="GO" id="GO:0016853">
    <property type="term" value="F:isomerase activity"/>
    <property type="evidence" value="ECO:0007669"/>
    <property type="project" value="TreeGrafter"/>
</dbReference>
<dbReference type="Proteomes" id="UP000245771">
    <property type="component" value="Unassembled WGS sequence"/>
</dbReference>
<dbReference type="GO" id="GO:0005737">
    <property type="term" value="C:cytoplasm"/>
    <property type="evidence" value="ECO:0007669"/>
    <property type="project" value="TreeGrafter"/>
</dbReference>
<dbReference type="PIRSF" id="PIRSF016184">
    <property type="entry name" value="PhzC_PhzF"/>
    <property type="match status" value="1"/>
</dbReference>
<feature type="active site" evidence="1">
    <location>
        <position position="55"/>
    </location>
</feature>
<evidence type="ECO:0000313" key="3">
    <source>
        <dbReference type="Proteomes" id="UP000245771"/>
    </source>
</evidence>
<evidence type="ECO:0000256" key="1">
    <source>
        <dbReference type="PIRSR" id="PIRSR016184-1"/>
    </source>
</evidence>
<dbReference type="Gene3D" id="3.10.310.10">
    <property type="entry name" value="Diaminopimelate Epimerase, Chain A, domain 1"/>
    <property type="match status" value="2"/>
</dbReference>
<organism evidence="2 3">
    <name type="scientific">Meira miltonrushii</name>
    <dbReference type="NCBI Taxonomy" id="1280837"/>
    <lineage>
        <taxon>Eukaryota</taxon>
        <taxon>Fungi</taxon>
        <taxon>Dikarya</taxon>
        <taxon>Basidiomycota</taxon>
        <taxon>Ustilaginomycotina</taxon>
        <taxon>Exobasidiomycetes</taxon>
        <taxon>Exobasidiales</taxon>
        <taxon>Brachybasidiaceae</taxon>
        <taxon>Meira</taxon>
    </lineage>
</organism>
<name>A0A316VGT9_9BASI</name>
<sequence length="303" mass="33059">MSTSTLPFYQVDVFSSEPYKGNPVAVTIIEDESIAERLQDGDHMARFARWTNLSETTFILPPTKQDEPEVDYTLRIFTPGMELPFAGHPTLGSCRAWLEHGGKPKQAGVVVQKCGLGLIYIRISEDGQLLSFSTPPLRKSGPASLQEITPFLKAMDLPAEDVLEAEWIVNGPEWCALRLRDAKAVLNVNVSDPSAAGKGMWGILGSYKPGQHPDGATLEVRTFAPGDGILEDPVTGSFSAGLGEWFRNTKPAEAVKDDRLSFIVAQGTCLDRSGRLYIKQEDDGKIWVGGRTLVCIKGNVVLP</sequence>
<dbReference type="SUPFAM" id="SSF54506">
    <property type="entry name" value="Diaminopimelate epimerase-like"/>
    <property type="match status" value="1"/>
</dbReference>
<dbReference type="OrthoDB" id="75169at2759"/>
<dbReference type="RefSeq" id="XP_025357161.1">
    <property type="nucleotide sequence ID" value="XM_025496377.1"/>
</dbReference>
<reference evidence="2 3" key="1">
    <citation type="journal article" date="2018" name="Mol. Biol. Evol.">
        <title>Broad Genomic Sampling Reveals a Smut Pathogenic Ancestry of the Fungal Clade Ustilaginomycotina.</title>
        <authorList>
            <person name="Kijpornyongpan T."/>
            <person name="Mondo S.J."/>
            <person name="Barry K."/>
            <person name="Sandor L."/>
            <person name="Lee J."/>
            <person name="Lipzen A."/>
            <person name="Pangilinan J."/>
            <person name="LaButti K."/>
            <person name="Hainaut M."/>
            <person name="Henrissat B."/>
            <person name="Grigoriev I.V."/>
            <person name="Spatafora J.W."/>
            <person name="Aime M.C."/>
        </authorList>
    </citation>
    <scope>NUCLEOTIDE SEQUENCE [LARGE SCALE GENOMIC DNA]</scope>
    <source>
        <strain evidence="2 3">MCA 3882</strain>
    </source>
</reference>
<dbReference type="GeneID" id="37018158"/>
<dbReference type="InterPro" id="IPR003719">
    <property type="entry name" value="Phenazine_PhzF-like"/>
</dbReference>
<dbReference type="STRING" id="1280837.A0A316VGT9"/>
<dbReference type="PANTHER" id="PTHR13774">
    <property type="entry name" value="PHENAZINE BIOSYNTHESIS PROTEIN"/>
    <property type="match status" value="1"/>
</dbReference>
<accession>A0A316VGT9</accession>
<dbReference type="NCBIfam" id="TIGR00654">
    <property type="entry name" value="PhzF_family"/>
    <property type="match status" value="1"/>
</dbReference>
<dbReference type="InParanoid" id="A0A316VGT9"/>
<dbReference type="AlphaFoldDB" id="A0A316VGT9"/>
<dbReference type="PANTHER" id="PTHR13774:SF32">
    <property type="entry name" value="ANTISENSE-ENHANCING SEQUENCE 1"/>
    <property type="match status" value="1"/>
</dbReference>
<keyword evidence="3" id="KW-1185">Reference proteome</keyword>
<dbReference type="EMBL" id="KZ819602">
    <property type="protein sequence ID" value="PWN36859.1"/>
    <property type="molecule type" value="Genomic_DNA"/>
</dbReference>
<dbReference type="Pfam" id="PF02567">
    <property type="entry name" value="PhzC-PhzF"/>
    <property type="match status" value="1"/>
</dbReference>
<proteinExistence type="predicted"/>